<reference evidence="2" key="1">
    <citation type="submission" date="2023-01" db="EMBL/GenBank/DDBJ databases">
        <title>Genome assembly of the deep-sea coral Lophelia pertusa.</title>
        <authorList>
            <person name="Herrera S."/>
            <person name="Cordes E."/>
        </authorList>
    </citation>
    <scope>NUCLEOTIDE SEQUENCE</scope>
    <source>
        <strain evidence="2">USNM1676648</strain>
        <tissue evidence="2">Polyp</tissue>
    </source>
</reference>
<evidence type="ECO:0000313" key="3">
    <source>
        <dbReference type="Proteomes" id="UP001163046"/>
    </source>
</evidence>
<feature type="region of interest" description="Disordered" evidence="1">
    <location>
        <begin position="1"/>
        <end position="29"/>
    </location>
</feature>
<feature type="compositionally biased region" description="Polar residues" evidence="1">
    <location>
        <begin position="1"/>
        <end position="16"/>
    </location>
</feature>
<comment type="caution">
    <text evidence="2">The sequence shown here is derived from an EMBL/GenBank/DDBJ whole genome shotgun (WGS) entry which is preliminary data.</text>
</comment>
<accession>A0A9W9Z3G4</accession>
<gene>
    <name evidence="2" type="ORF">OS493_007403</name>
</gene>
<sequence length="480" mass="55301">MTNIPSQSRTPSNETTKIIPREPKTEGQEAYSDANTLFAFPLDDSIPVIAKVKIDTETNTLNVILENWNLVSVGQSNTLQQQHNCDCHLDEVLLGSSPNAADCNLEQQQTTTKEVVNQLKPFNKEQDLDWKQAADSGEMIMVCVEPSVPLIKKQGYLNGSQCERILEQLELLQDNGQFEKHEHFVTSYLQRCANGTNTDMELALKMERGVAFSYHKEFKTSKRMFTSVIKSDKGQHCELRNPNILIARAYFLLVEDYRSRRFVKLSPLFEFLRRSEFFLQNHESPEDWDELYFNYGSVWLAYMSMIPDDERNAQARSTARGKARYYYEQAIYFCKKDPRLRVQIKQQTYIYLSLAEMLLDCSSTATRSRQKSIPPADIEEAKEYLDFVRDKLGVRVPTGTRVQLLKIRSDQFYRQGIYELAKETAEDALQIASSNGFNTELDTLQERIDFLDKLCEQKRSLIVIKDISNSSSETCCSESE</sequence>
<evidence type="ECO:0000313" key="2">
    <source>
        <dbReference type="EMBL" id="KAJ7374315.1"/>
    </source>
</evidence>
<proteinExistence type="predicted"/>
<protein>
    <submittedName>
        <fullName evidence="2">Uncharacterized protein</fullName>
    </submittedName>
</protein>
<dbReference type="OrthoDB" id="5975409at2759"/>
<name>A0A9W9Z3G4_9CNID</name>
<dbReference type="AlphaFoldDB" id="A0A9W9Z3G4"/>
<organism evidence="2 3">
    <name type="scientific">Desmophyllum pertusum</name>
    <dbReference type="NCBI Taxonomy" id="174260"/>
    <lineage>
        <taxon>Eukaryota</taxon>
        <taxon>Metazoa</taxon>
        <taxon>Cnidaria</taxon>
        <taxon>Anthozoa</taxon>
        <taxon>Hexacorallia</taxon>
        <taxon>Scleractinia</taxon>
        <taxon>Caryophylliina</taxon>
        <taxon>Caryophylliidae</taxon>
        <taxon>Desmophyllum</taxon>
    </lineage>
</organism>
<dbReference type="EMBL" id="MU826828">
    <property type="protein sequence ID" value="KAJ7374315.1"/>
    <property type="molecule type" value="Genomic_DNA"/>
</dbReference>
<dbReference type="Proteomes" id="UP001163046">
    <property type="component" value="Unassembled WGS sequence"/>
</dbReference>
<evidence type="ECO:0000256" key="1">
    <source>
        <dbReference type="SAM" id="MobiDB-lite"/>
    </source>
</evidence>
<keyword evidence="3" id="KW-1185">Reference proteome</keyword>